<dbReference type="SUPFAM" id="SSF51735">
    <property type="entry name" value="NAD(P)-binding Rossmann-fold domains"/>
    <property type="match status" value="1"/>
</dbReference>
<evidence type="ECO:0000259" key="2">
    <source>
        <dbReference type="SMART" id="SM00829"/>
    </source>
</evidence>
<dbReference type="EMBL" id="JAKIXB020000021">
    <property type="protein sequence ID" value="KAL1599057.1"/>
    <property type="molecule type" value="Genomic_DNA"/>
</dbReference>
<dbReference type="InterPro" id="IPR050444">
    <property type="entry name" value="Polyketide_Synthase"/>
</dbReference>
<dbReference type="Proteomes" id="UP001521222">
    <property type="component" value="Unassembled WGS sequence"/>
</dbReference>
<organism evidence="3 4">
    <name type="scientific">Nothophoma quercina</name>
    <dbReference type="NCBI Taxonomy" id="749835"/>
    <lineage>
        <taxon>Eukaryota</taxon>
        <taxon>Fungi</taxon>
        <taxon>Dikarya</taxon>
        <taxon>Ascomycota</taxon>
        <taxon>Pezizomycotina</taxon>
        <taxon>Dothideomycetes</taxon>
        <taxon>Pleosporomycetidae</taxon>
        <taxon>Pleosporales</taxon>
        <taxon>Pleosporineae</taxon>
        <taxon>Didymellaceae</taxon>
        <taxon>Nothophoma</taxon>
    </lineage>
</organism>
<feature type="domain" description="Enoyl reductase (ER)" evidence="2">
    <location>
        <begin position="242"/>
        <end position="546"/>
    </location>
</feature>
<dbReference type="InterPro" id="IPR011032">
    <property type="entry name" value="GroES-like_sf"/>
</dbReference>
<dbReference type="Gene3D" id="3.90.180.10">
    <property type="entry name" value="Medium-chain alcohol dehydrogenases, catalytic domain"/>
    <property type="match status" value="1"/>
</dbReference>
<sequence length="566" mass="61512">MSASDEPQELCYKLEWEPICVPQDMLIGTSPGPSFDTEVVIIHGETESQHNITSALTKHLISTCSAKVSQGTIESIAHSTQNKVCLVLTELDRSLLATLSSTQFEALQAILTSVQGIMWVTQGGYYQSRNPDANMVSGLSRTLRSEGTLSKFVTLDFEAGEDLSSSDLVPKISQILRMTLGIHGETKETEFRAKEGKLFTPRIVDDCELNTYVHEQTYPAATEPASLCDTARPLCGSIAVPGVLESLRFQDDGRLQEPLPEDDVDIQIKAIGVRAEDCLSVSKIGTECSGIITAVGSNVPHLRVGDHVVAITIEGSLSTIARVSSDLVCKAPAHVSFESLASMPIAYCTAVYALTNQARLSEGENVLVHDAASPVGQAALAVALSIGATVWATVKTEDEKLFVMHNFSVAQDRVWFAGGTYFAERIKDATQGLGIDVVFNTLTNRRVVHSTWACLAKFGRFVNVTGEQPTSIDMASDTNATFFSANVAALARYRPMVLRRTLSDMARMMRYNQIYPLSRIRSFNASETTGALQYVSTARNTDQAVVLLRDHDYVVVSTSVHSPNNS</sequence>
<accession>A0ABR3R3V7</accession>
<dbReference type="InterPro" id="IPR013154">
    <property type="entry name" value="ADH-like_N"/>
</dbReference>
<proteinExistence type="predicted"/>
<dbReference type="CDD" id="cd05195">
    <property type="entry name" value="enoyl_red"/>
    <property type="match status" value="1"/>
</dbReference>
<dbReference type="InterPro" id="IPR013149">
    <property type="entry name" value="ADH-like_C"/>
</dbReference>
<dbReference type="Pfam" id="PF23114">
    <property type="entry name" value="NAD-bd_HRPKS_sdrA"/>
    <property type="match status" value="1"/>
</dbReference>
<dbReference type="InterPro" id="IPR056501">
    <property type="entry name" value="NAD-bd_HRPKS_sdrA"/>
</dbReference>
<dbReference type="Pfam" id="PF00107">
    <property type="entry name" value="ADH_zinc_N"/>
    <property type="match status" value="1"/>
</dbReference>
<name>A0ABR3R3V7_9PLEO</name>
<dbReference type="SUPFAM" id="SSF50129">
    <property type="entry name" value="GroES-like"/>
    <property type="match status" value="1"/>
</dbReference>
<dbReference type="Gene3D" id="3.40.50.720">
    <property type="entry name" value="NAD(P)-binding Rossmann-like Domain"/>
    <property type="match status" value="1"/>
</dbReference>
<evidence type="ECO:0000256" key="1">
    <source>
        <dbReference type="ARBA" id="ARBA00022679"/>
    </source>
</evidence>
<keyword evidence="4" id="KW-1185">Reference proteome</keyword>
<evidence type="ECO:0000313" key="4">
    <source>
        <dbReference type="Proteomes" id="UP001521222"/>
    </source>
</evidence>
<gene>
    <name evidence="3" type="ORF">SLS59_006507</name>
</gene>
<keyword evidence="1" id="KW-0808">Transferase</keyword>
<dbReference type="PANTHER" id="PTHR45681:SF6">
    <property type="entry name" value="POLYKETIDE SYNTHASE 37"/>
    <property type="match status" value="1"/>
</dbReference>
<protein>
    <recommendedName>
        <fullName evidence="2">Enoyl reductase (ER) domain-containing protein</fullName>
    </recommendedName>
</protein>
<dbReference type="InterPro" id="IPR036291">
    <property type="entry name" value="NAD(P)-bd_dom_sf"/>
</dbReference>
<dbReference type="Pfam" id="PF08240">
    <property type="entry name" value="ADH_N"/>
    <property type="match status" value="1"/>
</dbReference>
<dbReference type="PANTHER" id="PTHR45681">
    <property type="entry name" value="POLYKETIDE SYNTHASE 44-RELATED"/>
    <property type="match status" value="1"/>
</dbReference>
<evidence type="ECO:0000313" key="3">
    <source>
        <dbReference type="EMBL" id="KAL1599057.1"/>
    </source>
</evidence>
<dbReference type="InterPro" id="IPR020843">
    <property type="entry name" value="ER"/>
</dbReference>
<comment type="caution">
    <text evidence="3">The sequence shown here is derived from an EMBL/GenBank/DDBJ whole genome shotgun (WGS) entry which is preliminary data.</text>
</comment>
<reference evidence="3 4" key="1">
    <citation type="submission" date="2024-02" db="EMBL/GenBank/DDBJ databases">
        <title>De novo assembly and annotation of 12 fungi associated with fruit tree decline syndrome in Ontario, Canada.</title>
        <authorList>
            <person name="Sulman M."/>
            <person name="Ellouze W."/>
            <person name="Ilyukhin E."/>
        </authorList>
    </citation>
    <scope>NUCLEOTIDE SEQUENCE [LARGE SCALE GENOMIC DNA]</scope>
    <source>
        <strain evidence="3 4">M97-236</strain>
    </source>
</reference>
<dbReference type="SMART" id="SM00829">
    <property type="entry name" value="PKS_ER"/>
    <property type="match status" value="1"/>
</dbReference>